<dbReference type="Proteomes" id="UP001454036">
    <property type="component" value="Unassembled WGS sequence"/>
</dbReference>
<evidence type="ECO:0008006" key="3">
    <source>
        <dbReference type="Google" id="ProtNLM"/>
    </source>
</evidence>
<protein>
    <recommendedName>
        <fullName evidence="3">Protein XRI1</fullName>
    </recommendedName>
</protein>
<dbReference type="InterPro" id="IPR039933">
    <property type="entry name" value="XRI1"/>
</dbReference>
<proteinExistence type="predicted"/>
<dbReference type="GO" id="GO:0007143">
    <property type="term" value="P:female meiotic nuclear division"/>
    <property type="evidence" value="ECO:0007669"/>
    <property type="project" value="InterPro"/>
</dbReference>
<gene>
    <name evidence="1" type="ORF">LIER_42252</name>
</gene>
<dbReference type="AlphaFoldDB" id="A0AAV3RLJ4"/>
<organism evidence="1 2">
    <name type="scientific">Lithospermum erythrorhizon</name>
    <name type="common">Purple gromwell</name>
    <name type="synonym">Lithospermum officinale var. erythrorhizon</name>
    <dbReference type="NCBI Taxonomy" id="34254"/>
    <lineage>
        <taxon>Eukaryota</taxon>
        <taxon>Viridiplantae</taxon>
        <taxon>Streptophyta</taxon>
        <taxon>Embryophyta</taxon>
        <taxon>Tracheophyta</taxon>
        <taxon>Spermatophyta</taxon>
        <taxon>Magnoliopsida</taxon>
        <taxon>eudicotyledons</taxon>
        <taxon>Gunneridae</taxon>
        <taxon>Pentapetalae</taxon>
        <taxon>asterids</taxon>
        <taxon>lamiids</taxon>
        <taxon>Boraginales</taxon>
        <taxon>Boraginaceae</taxon>
        <taxon>Boraginoideae</taxon>
        <taxon>Lithospermeae</taxon>
        <taxon>Lithospermum</taxon>
    </lineage>
</organism>
<evidence type="ECO:0000313" key="1">
    <source>
        <dbReference type="EMBL" id="GAA0180341.1"/>
    </source>
</evidence>
<dbReference type="EMBL" id="BAABME010028573">
    <property type="protein sequence ID" value="GAA0180341.1"/>
    <property type="molecule type" value="Genomic_DNA"/>
</dbReference>
<accession>A0AAV3RLJ4</accession>
<name>A0AAV3RLJ4_LITER</name>
<comment type="caution">
    <text evidence="1">The sequence shown here is derived from an EMBL/GenBank/DDBJ whole genome shotgun (WGS) entry which is preliminary data.</text>
</comment>
<dbReference type="PANTHER" id="PTHR33385:SF18">
    <property type="entry name" value="XRI1-LIKE PROTEIN"/>
    <property type="match status" value="1"/>
</dbReference>
<sequence length="258" mass="28619">MGDLHSISCSNRGLQSSVWDFHDIEVFNPDISQFLDSTTPFVSFLESHYSTGYLEDALFKFSSKRRGLLLFADDHNMDGPTYKECLSNYDHFCQRMSMSSCDTMSGESMGTSVTTIIEDSYPLIGIKTPEDAISTPDEELIKYSSPSSNSIQKDSICNHFSSGNENERRKKRKLSTQVAYPFAVIKPGGYEGDATLNEINKKILMPPIRPVMHPVGDFACRPLVVSPDGPGLSGKPVVAMQRIQTQGRGTITIIRTRG</sequence>
<evidence type="ECO:0000313" key="2">
    <source>
        <dbReference type="Proteomes" id="UP001454036"/>
    </source>
</evidence>
<keyword evidence="2" id="KW-1185">Reference proteome</keyword>
<reference evidence="1 2" key="1">
    <citation type="submission" date="2024-01" db="EMBL/GenBank/DDBJ databases">
        <title>The complete chloroplast genome sequence of Lithospermum erythrorhizon: insights into the phylogenetic relationship among Boraginaceae species and the maternal lineages of purple gromwells.</title>
        <authorList>
            <person name="Okada T."/>
            <person name="Watanabe K."/>
        </authorList>
    </citation>
    <scope>NUCLEOTIDE SEQUENCE [LARGE SCALE GENOMIC DNA]</scope>
</reference>
<dbReference type="GO" id="GO:0007140">
    <property type="term" value="P:male meiotic nuclear division"/>
    <property type="evidence" value="ECO:0007669"/>
    <property type="project" value="InterPro"/>
</dbReference>
<dbReference type="PANTHER" id="PTHR33385">
    <property type="entry name" value="PROTEIN XRI1"/>
    <property type="match status" value="1"/>
</dbReference>